<dbReference type="EMBL" id="JANIEX010000859">
    <property type="protein sequence ID" value="KAJ3562520.1"/>
    <property type="molecule type" value="Genomic_DNA"/>
</dbReference>
<dbReference type="Gene3D" id="3.80.10.10">
    <property type="entry name" value="Ribonuclease Inhibitor"/>
    <property type="match status" value="1"/>
</dbReference>
<dbReference type="Proteomes" id="UP001213000">
    <property type="component" value="Unassembled WGS sequence"/>
</dbReference>
<reference evidence="4" key="1">
    <citation type="submission" date="2022-07" db="EMBL/GenBank/DDBJ databases">
        <title>Genome Sequence of Leucocoprinus birnbaumii.</title>
        <authorList>
            <person name="Buettner E."/>
        </authorList>
    </citation>
    <scope>NUCLEOTIDE SEQUENCE</scope>
    <source>
        <strain evidence="4">VT141</strain>
    </source>
</reference>
<feature type="coiled-coil region" evidence="1">
    <location>
        <begin position="65"/>
        <end position="92"/>
    </location>
</feature>
<proteinExistence type="predicted"/>
<evidence type="ECO:0000313" key="5">
    <source>
        <dbReference type="Proteomes" id="UP001213000"/>
    </source>
</evidence>
<keyword evidence="1" id="KW-0175">Coiled coil</keyword>
<dbReference type="Gene3D" id="3.50.50.60">
    <property type="entry name" value="FAD/NAD(P)-binding domain"/>
    <property type="match status" value="1"/>
</dbReference>
<dbReference type="SUPFAM" id="SSF51905">
    <property type="entry name" value="FAD/NAD(P)-binding domain"/>
    <property type="match status" value="1"/>
</dbReference>
<evidence type="ECO:0000259" key="3">
    <source>
        <dbReference type="Pfam" id="PF01266"/>
    </source>
</evidence>
<dbReference type="PANTHER" id="PTHR13847">
    <property type="entry name" value="SARCOSINE DEHYDROGENASE-RELATED"/>
    <property type="match status" value="1"/>
</dbReference>
<evidence type="ECO:0000256" key="1">
    <source>
        <dbReference type="SAM" id="Coils"/>
    </source>
</evidence>
<feature type="domain" description="FAD dependent oxidoreductase" evidence="3">
    <location>
        <begin position="557"/>
        <end position="937"/>
    </location>
</feature>
<protein>
    <recommendedName>
        <fullName evidence="3">FAD dependent oxidoreductase domain-containing protein</fullName>
    </recommendedName>
</protein>
<comment type="caution">
    <text evidence="4">The sequence shown here is derived from an EMBL/GenBank/DDBJ whole genome shotgun (WGS) entry which is preliminary data.</text>
</comment>
<evidence type="ECO:0000313" key="4">
    <source>
        <dbReference type="EMBL" id="KAJ3562520.1"/>
    </source>
</evidence>
<dbReference type="Gene3D" id="3.30.9.10">
    <property type="entry name" value="D-Amino Acid Oxidase, subunit A, domain 2"/>
    <property type="match status" value="1"/>
</dbReference>
<dbReference type="PANTHER" id="PTHR13847:SF260">
    <property type="entry name" value="FAD DEPENDENT OXIDOREDUCTASE DOMAIN-CONTAINING PROTEIN"/>
    <property type="match status" value="1"/>
</dbReference>
<accession>A0AAD5VK89</accession>
<organism evidence="4 5">
    <name type="scientific">Leucocoprinus birnbaumii</name>
    <dbReference type="NCBI Taxonomy" id="56174"/>
    <lineage>
        <taxon>Eukaryota</taxon>
        <taxon>Fungi</taxon>
        <taxon>Dikarya</taxon>
        <taxon>Basidiomycota</taxon>
        <taxon>Agaricomycotina</taxon>
        <taxon>Agaricomycetes</taxon>
        <taxon>Agaricomycetidae</taxon>
        <taxon>Agaricales</taxon>
        <taxon>Agaricineae</taxon>
        <taxon>Agaricaceae</taxon>
        <taxon>Leucocoprinus</taxon>
    </lineage>
</organism>
<dbReference type="InterPro" id="IPR006076">
    <property type="entry name" value="FAD-dep_OxRdtase"/>
</dbReference>
<dbReference type="AlphaFoldDB" id="A0AAD5VK89"/>
<dbReference type="GO" id="GO:0005737">
    <property type="term" value="C:cytoplasm"/>
    <property type="evidence" value="ECO:0007669"/>
    <property type="project" value="TreeGrafter"/>
</dbReference>
<dbReference type="Pfam" id="PF01266">
    <property type="entry name" value="DAO"/>
    <property type="match status" value="1"/>
</dbReference>
<keyword evidence="5" id="KW-1185">Reference proteome</keyword>
<evidence type="ECO:0000256" key="2">
    <source>
        <dbReference type="SAM" id="MobiDB-lite"/>
    </source>
</evidence>
<dbReference type="InterPro" id="IPR036188">
    <property type="entry name" value="FAD/NAD-bd_sf"/>
</dbReference>
<sequence length="965" mass="108450">MTKETMIGLNPGVTCPLSGDNGQVTTNCAMEEFSIIAGLPCSNHAPSDLEAHYILKSIAHGNSHLEFLETEIRTLRETLVNLEQRQENVRNYLSSQRSLLSPIRRIPPEILGQIFLALQNVSEPICFGDDALENIEPWTLLRVCRFWRDVALSLSELWSKFTIIRQPFSRPSGREMDSMLQQTLRLTKDCLSHSHSRPLHFVFHADDEFVAAAKMIAAESSRWMSAAFNNLPVLQTLEPKLLGRLPLLHCLEIDGLGKEWDNQTQPLQAFRQAPALTRLSLYELTQPHSRFLLPWHQITHFTSFELRDFLPILHLMPSLVELKSVEDFCRPEEIQDRIILPNLERLEVTSNSPTTSQIFDALLTPKLDTLRLFSKRGFSRIYATAAVLMLRLSECHLRTLAVSDYAVDSTLRILGAVADLEDLTVTNVMYPSELFAAVTLHTLPKLRSVKLRKCAPETKLWTTLTQFLRDRAPVDRNSSNLSVEGFPLRLISIGLSASPDSRFLRNHRDAVQQTCEMAWSTLPVPNPTKSFWTDTPGANPLARLGSTGPLGFGDDIDICVIGSGITGVSIAYHLGRLLGAESEKGVQRKIVILDAREFCCNETDLYQALAQQEEMEDTLHPASSAIHPSRTELREREREENICAGKLRRRFHEEAEERSFMEDYKNAIAGGMVLEDVKFLDRDTMLQAYAGVDAPGMYTDSYNLWPLKFVSNLYELTSASANLTTKLHTLTPVISITISELPATASDETDRWVATTLRGSLSCKVVIHATNAYASYLLPQLRDQIIPTRGQMFAVRAKTSLDRLERHAWQANWDYEYWFPRPEEKSTDSGEYHPPLVILGGGRDTAGPGLEQYTMDDSVLNERVSNTLKNFLPNLYAGTGMFEEVREAEMEWTGIMGFAKDGVPVVGPLEGLPGQLIAAGFTGHGMPWCFATAEVVAGMAIARLTGVEWKAPEWLPEHYLTTWKH</sequence>
<feature type="compositionally biased region" description="Basic and acidic residues" evidence="2">
    <location>
        <begin position="629"/>
        <end position="638"/>
    </location>
</feature>
<dbReference type="InterPro" id="IPR032675">
    <property type="entry name" value="LRR_dom_sf"/>
</dbReference>
<feature type="region of interest" description="Disordered" evidence="2">
    <location>
        <begin position="619"/>
        <end position="638"/>
    </location>
</feature>
<name>A0AAD5VK89_9AGAR</name>
<gene>
    <name evidence="4" type="ORF">NP233_g9517</name>
</gene>
<dbReference type="SUPFAM" id="SSF52047">
    <property type="entry name" value="RNI-like"/>
    <property type="match status" value="1"/>
</dbReference>